<feature type="compositionally biased region" description="Acidic residues" evidence="13">
    <location>
        <begin position="712"/>
        <end position="724"/>
    </location>
</feature>
<dbReference type="Pfam" id="PF08446">
    <property type="entry name" value="PAS_2"/>
    <property type="match status" value="1"/>
</dbReference>
<dbReference type="Gene3D" id="3.40.50.2300">
    <property type="match status" value="1"/>
</dbReference>
<dbReference type="SUPFAM" id="SSF52172">
    <property type="entry name" value="CheY-like"/>
    <property type="match status" value="1"/>
</dbReference>
<name>A0ABS0N197_9SPHN</name>
<comment type="caution">
    <text evidence="16">The sequence shown here is derived from an EMBL/GenBank/DDBJ whole genome shotgun (WGS) entry which is preliminary data.</text>
</comment>
<dbReference type="InterPro" id="IPR016132">
    <property type="entry name" value="Phyto_chromo_attachment"/>
</dbReference>
<reference evidence="16 17" key="1">
    <citation type="submission" date="2020-11" db="EMBL/GenBank/DDBJ databases">
        <title>Erythrobacter sediminis sp. nov., a marine bacterium from a tidal flat of Garorim Bay.</title>
        <authorList>
            <person name="Kim D."/>
            <person name="Yoo Y."/>
            <person name="Kim J.-J."/>
        </authorList>
    </citation>
    <scope>NUCLEOTIDE SEQUENCE [LARGE SCALE GENOMIC DNA]</scope>
    <source>
        <strain evidence="16 17">JGD-13</strain>
    </source>
</reference>
<dbReference type="PIRSF" id="PIRSF036397">
    <property type="entry name" value="Bactrphtchrm_rec"/>
    <property type="match status" value="1"/>
</dbReference>
<evidence type="ECO:0000256" key="9">
    <source>
        <dbReference type="ARBA" id="ARBA00022840"/>
    </source>
</evidence>
<evidence type="ECO:0000256" key="1">
    <source>
        <dbReference type="ARBA" id="ARBA00000085"/>
    </source>
</evidence>
<dbReference type="Pfam" id="PF00360">
    <property type="entry name" value="PHY"/>
    <property type="match status" value="1"/>
</dbReference>
<dbReference type="InterPro" id="IPR003018">
    <property type="entry name" value="GAF"/>
</dbReference>
<protein>
    <recommendedName>
        <fullName evidence="2">histidine kinase</fullName>
        <ecNumber evidence="2">2.7.13.3</ecNumber>
    </recommendedName>
</protein>
<dbReference type="InterPro" id="IPR029016">
    <property type="entry name" value="GAF-like_dom_sf"/>
</dbReference>
<evidence type="ECO:0000256" key="2">
    <source>
        <dbReference type="ARBA" id="ARBA00012438"/>
    </source>
</evidence>
<evidence type="ECO:0000259" key="14">
    <source>
        <dbReference type="PROSITE" id="PS50046"/>
    </source>
</evidence>
<evidence type="ECO:0000256" key="8">
    <source>
        <dbReference type="ARBA" id="ARBA00022777"/>
    </source>
</evidence>
<comment type="catalytic activity">
    <reaction evidence="1">
        <text>ATP + protein L-histidine = ADP + protein N-phospho-L-histidine.</text>
        <dbReference type="EC" id="2.7.13.3"/>
    </reaction>
</comment>
<keyword evidence="10" id="KW-0157">Chromophore</keyword>
<dbReference type="InterPro" id="IPR043150">
    <property type="entry name" value="Phytochrome_PHY_sf"/>
</dbReference>
<dbReference type="Pfam" id="PF07536">
    <property type="entry name" value="HWE_HK"/>
    <property type="match status" value="1"/>
</dbReference>
<keyword evidence="8" id="KW-0418">Kinase</keyword>
<keyword evidence="11" id="KW-0675">Receptor</keyword>
<evidence type="ECO:0000256" key="12">
    <source>
        <dbReference type="PROSITE-ProRule" id="PRU00169"/>
    </source>
</evidence>
<dbReference type="SMART" id="SM00065">
    <property type="entry name" value="GAF"/>
    <property type="match status" value="1"/>
</dbReference>
<dbReference type="InterPro" id="IPR001294">
    <property type="entry name" value="Phytochrome"/>
</dbReference>
<dbReference type="EC" id="2.7.13.3" evidence="2"/>
<dbReference type="EMBL" id="JAEANY010000001">
    <property type="protein sequence ID" value="MBH5321724.1"/>
    <property type="molecule type" value="Genomic_DNA"/>
</dbReference>
<evidence type="ECO:0000256" key="6">
    <source>
        <dbReference type="ARBA" id="ARBA00022679"/>
    </source>
</evidence>
<dbReference type="InterPro" id="IPR035965">
    <property type="entry name" value="PAS-like_dom_sf"/>
</dbReference>
<dbReference type="SMART" id="SM00911">
    <property type="entry name" value="HWE_HK"/>
    <property type="match status" value="1"/>
</dbReference>
<dbReference type="PRINTS" id="PR01033">
    <property type="entry name" value="PHYTOCHROME"/>
</dbReference>
<organism evidence="16 17">
    <name type="scientific">Aurantiacibacter sediminis</name>
    <dbReference type="NCBI Taxonomy" id="2793064"/>
    <lineage>
        <taxon>Bacteria</taxon>
        <taxon>Pseudomonadati</taxon>
        <taxon>Pseudomonadota</taxon>
        <taxon>Alphaproteobacteria</taxon>
        <taxon>Sphingomonadales</taxon>
        <taxon>Erythrobacteraceae</taxon>
        <taxon>Aurantiacibacter</taxon>
    </lineage>
</organism>
<dbReference type="PROSITE" id="PS50110">
    <property type="entry name" value="RESPONSE_REGULATORY"/>
    <property type="match status" value="1"/>
</dbReference>
<feature type="domain" description="Response regulatory" evidence="15">
    <location>
        <begin position="741"/>
        <end position="852"/>
    </location>
</feature>
<dbReference type="PANTHER" id="PTHR41523">
    <property type="entry name" value="TWO-COMPONENT SYSTEM SENSOR PROTEIN"/>
    <property type="match status" value="1"/>
</dbReference>
<evidence type="ECO:0000256" key="3">
    <source>
        <dbReference type="ARBA" id="ARBA00022543"/>
    </source>
</evidence>
<evidence type="ECO:0000256" key="10">
    <source>
        <dbReference type="ARBA" id="ARBA00022991"/>
    </source>
</evidence>
<gene>
    <name evidence="16" type="ORF">I5L03_03880</name>
</gene>
<accession>A0ABS0N197</accession>
<dbReference type="Gene3D" id="3.30.450.270">
    <property type="match status" value="1"/>
</dbReference>
<evidence type="ECO:0000256" key="5">
    <source>
        <dbReference type="ARBA" id="ARBA00022606"/>
    </source>
</evidence>
<feature type="domain" description="Phytochrome chromophore attachment site" evidence="14">
    <location>
        <begin position="144"/>
        <end position="301"/>
    </location>
</feature>
<evidence type="ECO:0000256" key="4">
    <source>
        <dbReference type="ARBA" id="ARBA00022553"/>
    </source>
</evidence>
<evidence type="ECO:0000256" key="7">
    <source>
        <dbReference type="ARBA" id="ARBA00022741"/>
    </source>
</evidence>
<dbReference type="InterPro" id="IPR009219">
    <property type="entry name" value="Bactrphtchr_CheY"/>
</dbReference>
<dbReference type="PROSITE" id="PS50046">
    <property type="entry name" value="PHYTOCHROME_2"/>
    <property type="match status" value="1"/>
</dbReference>
<dbReference type="Proteomes" id="UP000602442">
    <property type="component" value="Unassembled WGS sequence"/>
</dbReference>
<evidence type="ECO:0000256" key="11">
    <source>
        <dbReference type="ARBA" id="ARBA00023170"/>
    </source>
</evidence>
<keyword evidence="3" id="KW-0600">Photoreceptor protein</keyword>
<feature type="modified residue" description="4-aspartylphosphate" evidence="12">
    <location>
        <position position="791"/>
    </location>
</feature>
<dbReference type="InterPro" id="IPR013515">
    <property type="entry name" value="Phytochrome_cen-reg"/>
</dbReference>
<dbReference type="InterPro" id="IPR013654">
    <property type="entry name" value="PAS_2"/>
</dbReference>
<dbReference type="Gene3D" id="3.30.450.40">
    <property type="match status" value="1"/>
</dbReference>
<dbReference type="InterPro" id="IPR011102">
    <property type="entry name" value="Sig_transdc_His_kinase_HWE"/>
</dbReference>
<evidence type="ECO:0000259" key="15">
    <source>
        <dbReference type="PROSITE" id="PS50110"/>
    </source>
</evidence>
<dbReference type="SUPFAM" id="SSF55781">
    <property type="entry name" value="GAF domain-like"/>
    <property type="match status" value="2"/>
</dbReference>
<keyword evidence="4 12" id="KW-0597">Phosphoprotein</keyword>
<dbReference type="InterPro" id="IPR001789">
    <property type="entry name" value="Sig_transdc_resp-reg_receiver"/>
</dbReference>
<keyword evidence="9" id="KW-0067">ATP-binding</keyword>
<sequence length="853" mass="93857">MNVHSQPVDLTSCDREPIHQLGHIQDFGALIAVTADWNVAFRSANLDELLSPRSSIAIGDRLSDHLSADALATLRERVAHAREMDEVERIFGVDLLHDNRIFDVAVHVTGTYIVIELEPTTRDGASQQTSTLRPVMSRLERMSTIPELCEAAAKELKTLLGFDRVMVYRFHPDESGEVIAEAKERELDAFHGLRYPASDIPKQARQLYLRNLFRIISDVDATPVPIEPATTLDGAPIDLSMSTLRSVSPIHIQYLHNMGVKASVSVSIVVRGKLWGLFACHNYSAKVLPFPVRTMAELFSQLFSMQLDLAIASAGHKVRDQAHSLHEKLMSVLVGGGSLSKNLGLIEDSIEKIIPHDGMSAYVDGEYTSRGHAPSESEFAAIIPSLNTSSTGSLVHNDALAGIIPAAAAFADKATGALIIPVSRRPRDYVVLWRREMARVVTWAGNPQKPVQTGPDGDRLTPRESFAAWKEEVSGKSSPWTEEELLIAENLRVTLLEVILRITDEQMQERTRAQERQELLIAELNHRVRNILTLIRSLIGQSKSEANDIGQFADMVGGRIRALALAHDQITRKQWSPASLKELILAEAEAYLSGKVDRVIITGPDALISPEAFTVMALVIHEMMTNSAKYGCLCDRKGHLEIGLEFNRHTDLEIHWREIGGPPVKAPERRGFGTTIIQKSIPFELKGSADVRYELSGVEADFIIPSNLVEPSENEAEEDADDAANDNKGAYRVSKSDRRDGVLVVEDSMIIAMDAEEMLSDMGFANINVAASCASALDVLGSSSPAFAMLDFNLGDETSEPVAQALSERGIPFWFVTGYGEAMEKLSRTEARGVIQKPYAKSDLEKIVADLKS</sequence>
<evidence type="ECO:0000313" key="17">
    <source>
        <dbReference type="Proteomes" id="UP000602442"/>
    </source>
</evidence>
<dbReference type="PANTHER" id="PTHR41523:SF7">
    <property type="entry name" value="HISTIDINE KINASE"/>
    <property type="match status" value="1"/>
</dbReference>
<evidence type="ECO:0000313" key="16">
    <source>
        <dbReference type="EMBL" id="MBH5321724.1"/>
    </source>
</evidence>
<dbReference type="SMART" id="SM00448">
    <property type="entry name" value="REC"/>
    <property type="match status" value="1"/>
</dbReference>
<dbReference type="InterPro" id="IPR011006">
    <property type="entry name" value="CheY-like_superfamily"/>
</dbReference>
<dbReference type="RefSeq" id="WP_197920381.1">
    <property type="nucleotide sequence ID" value="NZ_CAWPTA010000006.1"/>
</dbReference>
<dbReference type="Gene3D" id="3.30.450.20">
    <property type="entry name" value="PAS domain"/>
    <property type="match status" value="2"/>
</dbReference>
<keyword evidence="6" id="KW-0808">Transferase</keyword>
<evidence type="ECO:0000256" key="13">
    <source>
        <dbReference type="SAM" id="MobiDB-lite"/>
    </source>
</evidence>
<dbReference type="SUPFAM" id="SSF55785">
    <property type="entry name" value="PYP-like sensor domain (PAS domain)"/>
    <property type="match status" value="1"/>
</dbReference>
<proteinExistence type="predicted"/>
<keyword evidence="17" id="KW-1185">Reference proteome</keyword>
<dbReference type="Pfam" id="PF00072">
    <property type="entry name" value="Response_reg"/>
    <property type="match status" value="1"/>
</dbReference>
<keyword evidence="7" id="KW-0547">Nucleotide-binding</keyword>
<dbReference type="Pfam" id="PF01590">
    <property type="entry name" value="GAF"/>
    <property type="match status" value="1"/>
</dbReference>
<feature type="region of interest" description="Disordered" evidence="13">
    <location>
        <begin position="709"/>
        <end position="732"/>
    </location>
</feature>
<keyword evidence="5" id="KW-0716">Sensory transduction</keyword>